<accession>A0A382XRW5</accession>
<name>A0A382XRW5_9ZZZZ</name>
<evidence type="ECO:0008006" key="3">
    <source>
        <dbReference type="Google" id="ProtNLM"/>
    </source>
</evidence>
<dbReference type="EMBL" id="UINC01169582">
    <property type="protein sequence ID" value="SVD73191.1"/>
    <property type="molecule type" value="Genomic_DNA"/>
</dbReference>
<organism evidence="2">
    <name type="scientific">marine metagenome</name>
    <dbReference type="NCBI Taxonomy" id="408172"/>
    <lineage>
        <taxon>unclassified sequences</taxon>
        <taxon>metagenomes</taxon>
        <taxon>ecological metagenomes</taxon>
    </lineage>
</organism>
<sequence length="223" mass="25021">MVDHFFLPRSVRSIMDCNIFKMFTGPIWIFAFSFFCIFFMSIAEANDFNSVFHDLGNKSRSKIKTAVQKLGELGNPSALPALIALKNKRLAVTDEGKLIILNDSESQGVDALTGERRDIKPLTLRKPRINNSVRRYLSAAIAKLKMNSEEPAARLEAAQELLKRPSSSVLGLVESSLKKEKNGDVKEILLLVQAKINLQSEDNDKRIKAISIIKEFGNNDFFC</sequence>
<keyword evidence="1" id="KW-1133">Transmembrane helix</keyword>
<proteinExistence type="predicted"/>
<reference evidence="2" key="1">
    <citation type="submission" date="2018-05" db="EMBL/GenBank/DDBJ databases">
        <authorList>
            <person name="Lanie J.A."/>
            <person name="Ng W.-L."/>
            <person name="Kazmierczak K.M."/>
            <person name="Andrzejewski T.M."/>
            <person name="Davidsen T.M."/>
            <person name="Wayne K.J."/>
            <person name="Tettelin H."/>
            <person name="Glass J.I."/>
            <person name="Rusch D."/>
            <person name="Podicherti R."/>
            <person name="Tsui H.-C.T."/>
            <person name="Winkler M.E."/>
        </authorList>
    </citation>
    <scope>NUCLEOTIDE SEQUENCE</scope>
</reference>
<evidence type="ECO:0000313" key="2">
    <source>
        <dbReference type="EMBL" id="SVD73191.1"/>
    </source>
</evidence>
<feature type="non-terminal residue" evidence="2">
    <location>
        <position position="223"/>
    </location>
</feature>
<keyword evidence="1" id="KW-0472">Membrane</keyword>
<gene>
    <name evidence="2" type="ORF">METZ01_LOCUS426045</name>
</gene>
<keyword evidence="1" id="KW-0812">Transmembrane</keyword>
<dbReference type="AlphaFoldDB" id="A0A382XRW5"/>
<protein>
    <recommendedName>
        <fullName evidence="3">HEAT repeat domain-containing protein</fullName>
    </recommendedName>
</protein>
<feature type="transmembrane region" description="Helical" evidence="1">
    <location>
        <begin position="20"/>
        <end position="43"/>
    </location>
</feature>
<evidence type="ECO:0000256" key="1">
    <source>
        <dbReference type="SAM" id="Phobius"/>
    </source>
</evidence>